<accession>A0A955RKF2</accession>
<sequence>MRNMLTVFEKLLLTAILICFLCLILLSDFSDRLHLGVHAESDAQSNTSVLFTSQIPTNYTPLQQIKAYEIPETFSVIIPSIGLNKEIKIHIDPRDRSIYLPVIEHFVAHGLYTYTPDMIAQQGYGITYLFAHRDGESGFFNRLDELQQGDRLYLQYGDKKYEFEFSKSYVVSPDQVEVYTSESSTPLLRLQTCENGLSQRLMIDAELIGTYNL</sequence>
<dbReference type="EMBL" id="JAGQLH010000040">
    <property type="protein sequence ID" value="MCA9385721.1"/>
    <property type="molecule type" value="Genomic_DNA"/>
</dbReference>
<name>A0A955RKF2_9BACT</name>
<dbReference type="InterPro" id="IPR005754">
    <property type="entry name" value="Sortase"/>
</dbReference>
<dbReference type="SUPFAM" id="SSF63817">
    <property type="entry name" value="Sortase"/>
    <property type="match status" value="1"/>
</dbReference>
<reference evidence="2" key="1">
    <citation type="submission" date="2020-04" db="EMBL/GenBank/DDBJ databases">
        <authorList>
            <person name="Zhang T."/>
        </authorList>
    </citation>
    <scope>NUCLEOTIDE SEQUENCE</scope>
    <source>
        <strain evidence="2">HKST-UBA11</strain>
    </source>
</reference>
<keyword evidence="1" id="KW-0378">Hydrolase</keyword>
<dbReference type="GO" id="GO:0016787">
    <property type="term" value="F:hydrolase activity"/>
    <property type="evidence" value="ECO:0007669"/>
    <property type="project" value="UniProtKB-KW"/>
</dbReference>
<dbReference type="Gene3D" id="2.40.260.10">
    <property type="entry name" value="Sortase"/>
    <property type="match status" value="1"/>
</dbReference>
<protein>
    <submittedName>
        <fullName evidence="2">Class E sortase</fullName>
    </submittedName>
</protein>
<evidence type="ECO:0000313" key="3">
    <source>
        <dbReference type="Proteomes" id="UP000754563"/>
    </source>
</evidence>
<dbReference type="AlphaFoldDB" id="A0A955RKF2"/>
<dbReference type="InterPro" id="IPR023365">
    <property type="entry name" value="Sortase_dom-sf"/>
</dbReference>
<dbReference type="Proteomes" id="UP000754563">
    <property type="component" value="Unassembled WGS sequence"/>
</dbReference>
<proteinExistence type="predicted"/>
<comment type="caution">
    <text evidence="2">The sequence shown here is derived from an EMBL/GenBank/DDBJ whole genome shotgun (WGS) entry which is preliminary data.</text>
</comment>
<gene>
    <name evidence="2" type="ORF">KC717_03675</name>
</gene>
<dbReference type="Pfam" id="PF04203">
    <property type="entry name" value="Sortase"/>
    <property type="match status" value="1"/>
</dbReference>
<organism evidence="2 3">
    <name type="scientific">Candidatus Dojkabacteria bacterium</name>
    <dbReference type="NCBI Taxonomy" id="2099670"/>
    <lineage>
        <taxon>Bacteria</taxon>
        <taxon>Candidatus Dojkabacteria</taxon>
    </lineage>
</organism>
<reference evidence="2" key="2">
    <citation type="journal article" date="2021" name="Microbiome">
        <title>Successional dynamics and alternative stable states in a saline activated sludge microbial community over 9 years.</title>
        <authorList>
            <person name="Wang Y."/>
            <person name="Ye J."/>
            <person name="Ju F."/>
            <person name="Liu L."/>
            <person name="Boyd J.A."/>
            <person name="Deng Y."/>
            <person name="Parks D.H."/>
            <person name="Jiang X."/>
            <person name="Yin X."/>
            <person name="Woodcroft B.J."/>
            <person name="Tyson G.W."/>
            <person name="Hugenholtz P."/>
            <person name="Polz M.F."/>
            <person name="Zhang T."/>
        </authorList>
    </citation>
    <scope>NUCLEOTIDE SEQUENCE</scope>
    <source>
        <strain evidence="2">HKST-UBA11</strain>
    </source>
</reference>
<evidence type="ECO:0000313" key="2">
    <source>
        <dbReference type="EMBL" id="MCA9385721.1"/>
    </source>
</evidence>
<evidence type="ECO:0000256" key="1">
    <source>
        <dbReference type="ARBA" id="ARBA00022801"/>
    </source>
</evidence>